<sequence length="205" mass="23351">MNLEIITDTTITSSAIYKDGTLFLANEEHLPFAQYCRKAYQLMEASYPKFFKMDNLCKLSFLTAELLLTENIGGALNGEKTAIILGNRSSSIISDQKHYESYVERENSFPSPAVFVYTLPNIMLGELCIRHQITGESSCFMMEDMDAAFLFHYVQDLLLNEGYEHCITGWVDFSPTEYGAELYLIGKRDKGEVKRPFGINFNQKV</sequence>
<dbReference type="SUPFAM" id="SSF53901">
    <property type="entry name" value="Thiolase-like"/>
    <property type="match status" value="1"/>
</dbReference>
<dbReference type="AlphaFoldDB" id="L8JQS6"/>
<dbReference type="Proteomes" id="UP000011135">
    <property type="component" value="Unassembled WGS sequence"/>
</dbReference>
<dbReference type="OrthoDB" id="1071350at2"/>
<name>L8JQS6_9BACT</name>
<protein>
    <submittedName>
        <fullName evidence="1">3-oxoacyl-[acyl-carrier protein] reductase</fullName>
    </submittedName>
</protein>
<comment type="caution">
    <text evidence="1">The sequence shown here is derived from an EMBL/GenBank/DDBJ whole genome shotgun (WGS) entry which is preliminary data.</text>
</comment>
<dbReference type="GO" id="GO:0016746">
    <property type="term" value="F:acyltransferase activity"/>
    <property type="evidence" value="ECO:0007669"/>
    <property type="project" value="InterPro"/>
</dbReference>
<dbReference type="STRING" id="1237149.C900_02921"/>
<dbReference type="EMBL" id="AMZN01000043">
    <property type="protein sequence ID" value="ELR71306.1"/>
    <property type="molecule type" value="Genomic_DNA"/>
</dbReference>
<keyword evidence="2" id="KW-1185">Reference proteome</keyword>
<dbReference type="InterPro" id="IPR016039">
    <property type="entry name" value="Thiolase-like"/>
</dbReference>
<dbReference type="PATRIC" id="fig|1237149.3.peg.2677"/>
<organism evidence="1 2">
    <name type="scientific">Fulvivirga imtechensis AK7</name>
    <dbReference type="NCBI Taxonomy" id="1237149"/>
    <lineage>
        <taxon>Bacteria</taxon>
        <taxon>Pseudomonadati</taxon>
        <taxon>Bacteroidota</taxon>
        <taxon>Cytophagia</taxon>
        <taxon>Cytophagales</taxon>
        <taxon>Fulvivirgaceae</taxon>
        <taxon>Fulvivirga</taxon>
    </lineage>
</organism>
<accession>L8JQS6</accession>
<proteinExistence type="predicted"/>
<dbReference type="RefSeq" id="WP_009580252.1">
    <property type="nucleotide sequence ID" value="NZ_AMZN01000043.1"/>
</dbReference>
<gene>
    <name evidence="1" type="ORF">C900_02921</name>
</gene>
<evidence type="ECO:0000313" key="2">
    <source>
        <dbReference type="Proteomes" id="UP000011135"/>
    </source>
</evidence>
<dbReference type="eggNOG" id="COG0304">
    <property type="taxonomic scope" value="Bacteria"/>
</dbReference>
<reference evidence="1 2" key="1">
    <citation type="submission" date="2012-12" db="EMBL/GenBank/DDBJ databases">
        <title>Genome assembly of Fulvivirga imtechensis AK7.</title>
        <authorList>
            <person name="Nupur N."/>
            <person name="Khatri I."/>
            <person name="Kumar R."/>
            <person name="Subramanian S."/>
            <person name="Pinnaka A."/>
        </authorList>
    </citation>
    <scope>NUCLEOTIDE SEQUENCE [LARGE SCALE GENOMIC DNA]</scope>
    <source>
        <strain evidence="1 2">AK7</strain>
    </source>
</reference>
<evidence type="ECO:0000313" key="1">
    <source>
        <dbReference type="EMBL" id="ELR71306.1"/>
    </source>
</evidence>